<keyword evidence="1" id="KW-0472">Membrane</keyword>
<evidence type="ECO:0000313" key="3">
    <source>
        <dbReference type="Proteomes" id="UP001172687"/>
    </source>
</evidence>
<feature type="transmembrane region" description="Helical" evidence="1">
    <location>
        <begin position="96"/>
        <end position="114"/>
    </location>
</feature>
<dbReference type="InterPro" id="IPR056964">
    <property type="entry name" value="Phage_holin"/>
</dbReference>
<reference evidence="2" key="1">
    <citation type="submission" date="2023-07" db="EMBL/GenBank/DDBJ databases">
        <title>Degradation of tert-butanol by M. austroafricanum TBA100.</title>
        <authorList>
            <person name="Helbich S."/>
            <person name="Vainshtein Y."/>
        </authorList>
    </citation>
    <scope>NUCLEOTIDE SEQUENCE</scope>
    <source>
        <strain evidence="2">TBA100</strain>
    </source>
</reference>
<dbReference type="Pfam" id="PF23778">
    <property type="entry name" value="Phage_holin_2"/>
    <property type="match status" value="1"/>
</dbReference>
<gene>
    <name evidence="2" type="ORF">QYF68_26440</name>
</gene>
<dbReference type="RefSeq" id="WP_301161730.1">
    <property type="nucleotide sequence ID" value="NZ_JAUHTC010000091.1"/>
</dbReference>
<feature type="transmembrane region" description="Helical" evidence="1">
    <location>
        <begin position="34"/>
        <end position="51"/>
    </location>
</feature>
<sequence>MRWLYSLAVLAVLTTVAADIWVDSIDYELAARISLIYVSVFIVVFTLLYLFRSNWRSNRIGKIFLVKSIAFSIMLSEITVANWVDLDYPGRFHVRYVIQTLAAIAYLAMDVALWREQNRDRDALDGLIDDDQ</sequence>
<accession>A0ABT8HKP3</accession>
<proteinExistence type="predicted"/>
<dbReference type="Proteomes" id="UP001172687">
    <property type="component" value="Unassembled WGS sequence"/>
</dbReference>
<keyword evidence="1" id="KW-1133">Transmembrane helix</keyword>
<name>A0ABT8HKP3_MYCAO</name>
<evidence type="ECO:0000313" key="2">
    <source>
        <dbReference type="EMBL" id="MDN4521333.1"/>
    </source>
</evidence>
<organism evidence="2 3">
    <name type="scientific">Mycolicibacterium austroafricanum</name>
    <name type="common">Mycobacterium austroafricanum</name>
    <dbReference type="NCBI Taxonomy" id="39687"/>
    <lineage>
        <taxon>Bacteria</taxon>
        <taxon>Bacillati</taxon>
        <taxon>Actinomycetota</taxon>
        <taxon>Actinomycetes</taxon>
        <taxon>Mycobacteriales</taxon>
        <taxon>Mycobacteriaceae</taxon>
        <taxon>Mycolicibacterium</taxon>
    </lineage>
</organism>
<feature type="transmembrane region" description="Helical" evidence="1">
    <location>
        <begin position="63"/>
        <end position="84"/>
    </location>
</feature>
<keyword evidence="3" id="KW-1185">Reference proteome</keyword>
<keyword evidence="1" id="KW-0812">Transmembrane</keyword>
<dbReference type="EMBL" id="JAUHTC010000091">
    <property type="protein sequence ID" value="MDN4521333.1"/>
    <property type="molecule type" value="Genomic_DNA"/>
</dbReference>
<evidence type="ECO:0000256" key="1">
    <source>
        <dbReference type="SAM" id="Phobius"/>
    </source>
</evidence>
<protein>
    <recommendedName>
        <fullName evidence="4">Holin</fullName>
    </recommendedName>
</protein>
<comment type="caution">
    <text evidence="2">The sequence shown here is derived from an EMBL/GenBank/DDBJ whole genome shotgun (WGS) entry which is preliminary data.</text>
</comment>
<evidence type="ECO:0008006" key="4">
    <source>
        <dbReference type="Google" id="ProtNLM"/>
    </source>
</evidence>